<comment type="caution">
    <text evidence="1">The sequence shown here is derived from an EMBL/GenBank/DDBJ whole genome shotgun (WGS) entry which is preliminary data.</text>
</comment>
<dbReference type="Pfam" id="PF04250">
    <property type="entry name" value="DUF429"/>
    <property type="match status" value="1"/>
</dbReference>
<dbReference type="AlphaFoldDB" id="A0A175QS87"/>
<dbReference type="RefSeq" id="WP_058636940.1">
    <property type="nucleotide sequence ID" value="NZ_LDPZ01000103.1"/>
</dbReference>
<dbReference type="Proteomes" id="UP000078272">
    <property type="component" value="Unassembled WGS sequence"/>
</dbReference>
<dbReference type="PATRIC" id="fig|401562.3.peg.262"/>
<dbReference type="STRING" id="401562.NS365_20565"/>
<evidence type="ECO:0000313" key="1">
    <source>
        <dbReference type="EMBL" id="KTQ77756.1"/>
    </source>
</evidence>
<dbReference type="OrthoDB" id="9811476at2"/>
<dbReference type="InterPro" id="IPR007362">
    <property type="entry name" value="DUF429"/>
</dbReference>
<gene>
    <name evidence="1" type="ORF">NS226_23130</name>
</gene>
<organism evidence="1 2">
    <name type="scientific">Aureimonas ureilytica</name>
    <dbReference type="NCBI Taxonomy" id="401562"/>
    <lineage>
        <taxon>Bacteria</taxon>
        <taxon>Pseudomonadati</taxon>
        <taxon>Pseudomonadota</taxon>
        <taxon>Alphaproteobacteria</taxon>
        <taxon>Hyphomicrobiales</taxon>
        <taxon>Aurantimonadaceae</taxon>
        <taxon>Aureimonas</taxon>
    </lineage>
</organism>
<proteinExistence type="predicted"/>
<reference evidence="1 2" key="1">
    <citation type="journal article" date="2016" name="Front. Microbiol.">
        <title>Genomic Resource of Rice Seed Associated Bacteria.</title>
        <authorList>
            <person name="Midha S."/>
            <person name="Bansal K."/>
            <person name="Sharma S."/>
            <person name="Kumar N."/>
            <person name="Patil P.P."/>
            <person name="Chaudhry V."/>
            <person name="Patil P.B."/>
        </authorList>
    </citation>
    <scope>NUCLEOTIDE SEQUENCE [LARGE SCALE GENOMIC DNA]</scope>
    <source>
        <strain evidence="1 2">NS226</strain>
    </source>
</reference>
<accession>A0A175QS87</accession>
<evidence type="ECO:0000313" key="2">
    <source>
        <dbReference type="Proteomes" id="UP000078272"/>
    </source>
</evidence>
<dbReference type="EMBL" id="LDPZ01000103">
    <property type="protein sequence ID" value="KTQ77756.1"/>
    <property type="molecule type" value="Genomic_DNA"/>
</dbReference>
<sequence length="256" mass="27383">MTARRCLVGVDGCRAGWIAAIEHEDGRAELRTAPRFDVLLADLPDDALFAVDMPIGLPERIMGAGREAEIAARPLLSPGRRSSIFSIPARAAVEAGAGPFAGEAHRREVFARVCALARATSDPPRAVSIQGFGLFPRILELDALLRADAALSTRVFESHPEIAFARLNGGEAMHHSKKRGGRPFEDGMTERRALLLSCGLPPELLADPLPRGAGEDDRLDSCALLLVAHRLRAGQAVSLPDPPGRDAFGLPVAIWV</sequence>
<protein>
    <recommendedName>
        <fullName evidence="3">NUDIX hydrolase</fullName>
    </recommendedName>
</protein>
<evidence type="ECO:0008006" key="3">
    <source>
        <dbReference type="Google" id="ProtNLM"/>
    </source>
</evidence>
<name>A0A175QS87_9HYPH</name>